<dbReference type="RefSeq" id="XP_041556596.1">
    <property type="nucleotide sequence ID" value="XM_041703964.1"/>
</dbReference>
<reference evidence="1" key="2">
    <citation type="submission" date="2021-02" db="EMBL/GenBank/DDBJ databases">
        <title>Aspergillus puulaauensis MK2 genome sequence.</title>
        <authorList>
            <person name="Futagami T."/>
            <person name="Mori K."/>
            <person name="Kadooka C."/>
            <person name="Tanaka T."/>
        </authorList>
    </citation>
    <scope>NUCLEOTIDE SEQUENCE</scope>
    <source>
        <strain evidence="1">MK2</strain>
    </source>
</reference>
<organism evidence="1 2">
    <name type="scientific">Aspergillus puulaauensis</name>
    <dbReference type="NCBI Taxonomy" id="1220207"/>
    <lineage>
        <taxon>Eukaryota</taxon>
        <taxon>Fungi</taxon>
        <taxon>Dikarya</taxon>
        <taxon>Ascomycota</taxon>
        <taxon>Pezizomycotina</taxon>
        <taxon>Eurotiomycetes</taxon>
        <taxon>Eurotiomycetidae</taxon>
        <taxon>Eurotiales</taxon>
        <taxon>Aspergillaceae</taxon>
        <taxon>Aspergillus</taxon>
    </lineage>
</organism>
<sequence>MYEGAGLYQDDEWEPTPGLEWLVTDPFKYTDFSDFVYDAAEIAVPIENHNDNYPYPYPYRRSDILMDAGDETESDPEMAAEIHSGMVSVCGTTTRESSSDPFTDNPNSTTLRMTLEHPMLNRLFFDGIPFIEEFSGGLRQIINEVMLEPITAGFNYARLSKTLRDASAIPDVGEVRPGYWELRNRARIWKCCERIIEKMG</sequence>
<evidence type="ECO:0000313" key="2">
    <source>
        <dbReference type="Proteomes" id="UP000654913"/>
    </source>
</evidence>
<evidence type="ECO:0000313" key="1">
    <source>
        <dbReference type="EMBL" id="BCS24402.1"/>
    </source>
</evidence>
<dbReference type="EMBL" id="AP024446">
    <property type="protein sequence ID" value="BCS24402.1"/>
    <property type="molecule type" value="Genomic_DNA"/>
</dbReference>
<proteinExistence type="predicted"/>
<accession>A0A7R8AN12</accession>
<dbReference type="KEGG" id="apuu:APUU_40846A"/>
<gene>
    <name evidence="1" type="ORF">APUU_40846A</name>
</gene>
<protein>
    <submittedName>
        <fullName evidence="1">Uncharacterized protein</fullName>
    </submittedName>
</protein>
<name>A0A7R8AN12_9EURO</name>
<reference evidence="1" key="1">
    <citation type="submission" date="2021-01" db="EMBL/GenBank/DDBJ databases">
        <authorList>
            <consortium name="Aspergillus puulaauensis MK2 genome sequencing consortium"/>
            <person name="Kazuki M."/>
            <person name="Futagami T."/>
        </authorList>
    </citation>
    <scope>NUCLEOTIDE SEQUENCE</scope>
    <source>
        <strain evidence="1">MK2</strain>
    </source>
</reference>
<dbReference type="AlphaFoldDB" id="A0A7R8AN12"/>
<dbReference type="Proteomes" id="UP000654913">
    <property type="component" value="Chromosome 4"/>
</dbReference>
<dbReference type="GeneID" id="64974407"/>
<keyword evidence="2" id="KW-1185">Reference proteome</keyword>
<dbReference type="OrthoDB" id="5273847at2759"/>